<organism evidence="1 2">
    <name type="scientific">Eumeta variegata</name>
    <name type="common">Bagworm moth</name>
    <name type="synonym">Eumeta japonica</name>
    <dbReference type="NCBI Taxonomy" id="151549"/>
    <lineage>
        <taxon>Eukaryota</taxon>
        <taxon>Metazoa</taxon>
        <taxon>Ecdysozoa</taxon>
        <taxon>Arthropoda</taxon>
        <taxon>Hexapoda</taxon>
        <taxon>Insecta</taxon>
        <taxon>Pterygota</taxon>
        <taxon>Neoptera</taxon>
        <taxon>Endopterygota</taxon>
        <taxon>Lepidoptera</taxon>
        <taxon>Glossata</taxon>
        <taxon>Ditrysia</taxon>
        <taxon>Tineoidea</taxon>
        <taxon>Psychidae</taxon>
        <taxon>Oiketicinae</taxon>
        <taxon>Eumeta</taxon>
    </lineage>
</organism>
<proteinExistence type="predicted"/>
<protein>
    <recommendedName>
        <fullName evidence="3">RNA-directed DNA polymerase from mobile element jockey</fullName>
    </recommendedName>
</protein>
<evidence type="ECO:0008006" key="3">
    <source>
        <dbReference type="Google" id="ProtNLM"/>
    </source>
</evidence>
<sequence>MSQLTGFPAPPSVRRLKPKNIMSLSFNARGIMNNMAELSVCAKEYSLDVILVQESFLKPHMRRACKLRNYVQVRTNRQGISGEDKDRDRPDILDIALMKNVALKLSRIVMLQRLTSDHCPILMRLRPMSDDRPSDVKKITNWKKVSIALEKIDTPTLNRIPNDIVSTNDINNAIGALISHITTVGGDNLRKVPGIPIAGFYPLTLGN</sequence>
<name>A0A4C1Z3F5_EUMVA</name>
<dbReference type="OrthoDB" id="7487383at2759"/>
<comment type="caution">
    <text evidence="1">The sequence shown here is derived from an EMBL/GenBank/DDBJ whole genome shotgun (WGS) entry which is preliminary data.</text>
</comment>
<gene>
    <name evidence="1" type="ORF">EVAR_62668_1</name>
</gene>
<dbReference type="InterPro" id="IPR036691">
    <property type="entry name" value="Endo/exonu/phosph_ase_sf"/>
</dbReference>
<evidence type="ECO:0000313" key="2">
    <source>
        <dbReference type="Proteomes" id="UP000299102"/>
    </source>
</evidence>
<evidence type="ECO:0000313" key="1">
    <source>
        <dbReference type="EMBL" id="GBP81752.1"/>
    </source>
</evidence>
<reference evidence="1 2" key="1">
    <citation type="journal article" date="2019" name="Commun. Biol.">
        <title>The bagworm genome reveals a unique fibroin gene that provides high tensile strength.</title>
        <authorList>
            <person name="Kono N."/>
            <person name="Nakamura H."/>
            <person name="Ohtoshi R."/>
            <person name="Tomita M."/>
            <person name="Numata K."/>
            <person name="Arakawa K."/>
        </authorList>
    </citation>
    <scope>NUCLEOTIDE SEQUENCE [LARGE SCALE GENOMIC DNA]</scope>
</reference>
<dbReference type="AlphaFoldDB" id="A0A4C1Z3F5"/>
<dbReference type="SUPFAM" id="SSF56219">
    <property type="entry name" value="DNase I-like"/>
    <property type="match status" value="1"/>
</dbReference>
<accession>A0A4C1Z3F5</accession>
<dbReference type="Proteomes" id="UP000299102">
    <property type="component" value="Unassembled WGS sequence"/>
</dbReference>
<dbReference type="EMBL" id="BGZK01001528">
    <property type="protein sequence ID" value="GBP81752.1"/>
    <property type="molecule type" value="Genomic_DNA"/>
</dbReference>
<keyword evidence="2" id="KW-1185">Reference proteome</keyword>